<sequence length="238" mass="26748">MGSEDLFHKRKAKAKQQLERKSKLRSPYDNVLIVVEGEKTEKDYLNALIDKYKINTANFEVVGKGEGPMSIVSTAVQKYDQAYASPNRFDQVFCVFDRDSFGDFNDAVDLCASKNSDVINNMVDSGEKPEEGREYFKAITSNPCFEYWVLLHLNYTDKGYSATGNRSICGKVVDDIKALIGTYEKGSITNLDFLFEDDCIAAAIKNSERALSQTLESGSQTYTLVHEVVIYMQSLSKD</sequence>
<dbReference type="EMBL" id="CP001707">
    <property type="protein sequence ID" value="ACV26041.1"/>
    <property type="molecule type" value="Genomic_DNA"/>
</dbReference>
<protein>
    <submittedName>
        <fullName evidence="1">CRISPR-associated protein, Csm2 family</fullName>
    </submittedName>
</protein>
<dbReference type="InterPro" id="IPR025591">
    <property type="entry name" value="RloB"/>
</dbReference>
<dbReference type="HOGENOM" id="CLU_090993_3_0_6"/>
<evidence type="ECO:0000313" key="1">
    <source>
        <dbReference type="EMBL" id="ACV26041.1"/>
    </source>
</evidence>
<keyword evidence="2" id="KW-1185">Reference proteome</keyword>
<dbReference type="KEGG" id="kko:Kkor_0621"/>
<accession>C7R9F0</accession>
<gene>
    <name evidence="1" type="ordered locus">Kkor_0621</name>
</gene>
<dbReference type="Pfam" id="PF13707">
    <property type="entry name" value="RloB"/>
    <property type="match status" value="1"/>
</dbReference>
<dbReference type="AlphaFoldDB" id="C7R9F0"/>
<dbReference type="RefSeq" id="WP_012800555.1">
    <property type="nucleotide sequence ID" value="NC_013166.1"/>
</dbReference>
<dbReference type="OrthoDB" id="9796523at2"/>
<dbReference type="Proteomes" id="UP000001231">
    <property type="component" value="Chromosome"/>
</dbReference>
<dbReference type="eggNOG" id="ENOG5032ZS8">
    <property type="taxonomic scope" value="Bacteria"/>
</dbReference>
<proteinExistence type="predicted"/>
<reference evidence="1 2" key="1">
    <citation type="journal article" date="2009" name="Stand. Genomic Sci.">
        <title>Complete genome sequence of Kangiella koreensis type strain (SW-125).</title>
        <authorList>
            <person name="Han C."/>
            <person name="Sikorski J."/>
            <person name="Lapidus A."/>
            <person name="Nolan M."/>
            <person name="Glavina Del Rio T."/>
            <person name="Tice H."/>
            <person name="Cheng J.F."/>
            <person name="Lucas S."/>
            <person name="Chen F."/>
            <person name="Copeland A."/>
            <person name="Ivanova N."/>
            <person name="Mavromatis K."/>
            <person name="Ovchinnikova G."/>
            <person name="Pati A."/>
            <person name="Bruce D."/>
            <person name="Goodwin L."/>
            <person name="Pitluck S."/>
            <person name="Chen A."/>
            <person name="Palaniappan K."/>
            <person name="Land M."/>
            <person name="Hauser L."/>
            <person name="Chang Y.J."/>
            <person name="Jeffries C.D."/>
            <person name="Chain P."/>
            <person name="Saunders E."/>
            <person name="Brettin T."/>
            <person name="Goker M."/>
            <person name="Tindall B.J."/>
            <person name="Bristow J."/>
            <person name="Eisen J.A."/>
            <person name="Markowitz V."/>
            <person name="Hugenholtz P."/>
            <person name="Kyrpides N.C."/>
            <person name="Klenk H.P."/>
            <person name="Detter J.C."/>
        </authorList>
    </citation>
    <scope>NUCLEOTIDE SEQUENCE [LARGE SCALE GENOMIC DNA]</scope>
    <source>
        <strain evidence="2">DSM 16069 / KCTC 12182 / SW-125</strain>
    </source>
</reference>
<organism evidence="1 2">
    <name type="scientific">Kangiella koreensis (strain DSM 16069 / JCM 12317 / KCTC 12182 / SW-125)</name>
    <dbReference type="NCBI Taxonomy" id="523791"/>
    <lineage>
        <taxon>Bacteria</taxon>
        <taxon>Pseudomonadati</taxon>
        <taxon>Pseudomonadota</taxon>
        <taxon>Gammaproteobacteria</taxon>
        <taxon>Kangiellales</taxon>
        <taxon>Kangiellaceae</taxon>
        <taxon>Kangiella</taxon>
    </lineage>
</organism>
<evidence type="ECO:0000313" key="2">
    <source>
        <dbReference type="Proteomes" id="UP000001231"/>
    </source>
</evidence>
<dbReference type="InParanoid" id="C7R9F0"/>
<name>C7R9F0_KANKD</name>